<organism evidence="1 2">
    <name type="scientific">Mycena citricolor</name>
    <dbReference type="NCBI Taxonomy" id="2018698"/>
    <lineage>
        <taxon>Eukaryota</taxon>
        <taxon>Fungi</taxon>
        <taxon>Dikarya</taxon>
        <taxon>Basidiomycota</taxon>
        <taxon>Agaricomycotina</taxon>
        <taxon>Agaricomycetes</taxon>
        <taxon>Agaricomycetidae</taxon>
        <taxon>Agaricales</taxon>
        <taxon>Marasmiineae</taxon>
        <taxon>Mycenaceae</taxon>
        <taxon>Mycena</taxon>
    </lineage>
</organism>
<keyword evidence="2" id="KW-1185">Reference proteome</keyword>
<name>A0AAD2HF42_9AGAR</name>
<dbReference type="Proteomes" id="UP001295794">
    <property type="component" value="Unassembled WGS sequence"/>
</dbReference>
<gene>
    <name evidence="1" type="ORF">MYCIT1_LOCUS22504</name>
</gene>
<protein>
    <submittedName>
        <fullName evidence="1">Uncharacterized protein</fullName>
    </submittedName>
</protein>
<dbReference type="AlphaFoldDB" id="A0AAD2HF42"/>
<evidence type="ECO:0000313" key="2">
    <source>
        <dbReference type="Proteomes" id="UP001295794"/>
    </source>
</evidence>
<comment type="caution">
    <text evidence="1">The sequence shown here is derived from an EMBL/GenBank/DDBJ whole genome shotgun (WGS) entry which is preliminary data.</text>
</comment>
<proteinExistence type="predicted"/>
<accession>A0AAD2HF42</accession>
<dbReference type="EMBL" id="CAVNYO010000403">
    <property type="protein sequence ID" value="CAK5275008.1"/>
    <property type="molecule type" value="Genomic_DNA"/>
</dbReference>
<reference evidence="1" key="1">
    <citation type="submission" date="2023-11" db="EMBL/GenBank/DDBJ databases">
        <authorList>
            <person name="De Vega J J."/>
            <person name="De Vega J J."/>
        </authorList>
    </citation>
    <scope>NUCLEOTIDE SEQUENCE</scope>
</reference>
<evidence type="ECO:0000313" key="1">
    <source>
        <dbReference type="EMBL" id="CAK5275008.1"/>
    </source>
</evidence>
<sequence>MPSCAHTRDENRLPTHRALSQYPVAMHEHRHCAASHARRYGCAGDLHADEREGARRRRAQELRLRSVSAGVSTNSQWDVEHE</sequence>